<proteinExistence type="predicted"/>
<evidence type="ECO:0000313" key="4">
    <source>
        <dbReference type="EMBL" id="KAL1588318.1"/>
    </source>
</evidence>
<dbReference type="PANTHER" id="PTHR48051">
    <property type="match status" value="1"/>
</dbReference>
<dbReference type="AlphaFoldDB" id="A0AB34KY87"/>
<evidence type="ECO:0000256" key="3">
    <source>
        <dbReference type="SAM" id="MobiDB-lite"/>
    </source>
</evidence>
<evidence type="ECO:0000313" key="5">
    <source>
        <dbReference type="Proteomes" id="UP000803884"/>
    </source>
</evidence>
<dbReference type="InterPro" id="IPR001611">
    <property type="entry name" value="Leu-rich_rpt"/>
</dbReference>
<feature type="region of interest" description="Disordered" evidence="3">
    <location>
        <begin position="1"/>
        <end position="25"/>
    </location>
</feature>
<organism evidence="4 5">
    <name type="scientific">Cladosporium halotolerans</name>
    <dbReference type="NCBI Taxonomy" id="1052096"/>
    <lineage>
        <taxon>Eukaryota</taxon>
        <taxon>Fungi</taxon>
        <taxon>Dikarya</taxon>
        <taxon>Ascomycota</taxon>
        <taxon>Pezizomycotina</taxon>
        <taxon>Dothideomycetes</taxon>
        <taxon>Dothideomycetidae</taxon>
        <taxon>Cladosporiales</taxon>
        <taxon>Cladosporiaceae</taxon>
        <taxon>Cladosporium</taxon>
    </lineage>
</organism>
<dbReference type="GO" id="GO:0005737">
    <property type="term" value="C:cytoplasm"/>
    <property type="evidence" value="ECO:0007669"/>
    <property type="project" value="TreeGrafter"/>
</dbReference>
<dbReference type="PANTHER" id="PTHR48051:SF1">
    <property type="entry name" value="RAS SUPPRESSOR PROTEIN 1"/>
    <property type="match status" value="1"/>
</dbReference>
<evidence type="ECO:0008006" key="6">
    <source>
        <dbReference type="Google" id="ProtNLM"/>
    </source>
</evidence>
<protein>
    <recommendedName>
        <fullName evidence="6">Leucine rich repeat domain protein</fullName>
    </recommendedName>
</protein>
<dbReference type="SUPFAM" id="SSF52075">
    <property type="entry name" value="Outer arm dynein light chain 1"/>
    <property type="match status" value="1"/>
</dbReference>
<keyword evidence="2" id="KW-0677">Repeat</keyword>
<keyword evidence="1" id="KW-0433">Leucine-rich repeat</keyword>
<keyword evidence="5" id="KW-1185">Reference proteome</keyword>
<dbReference type="Pfam" id="PF13855">
    <property type="entry name" value="LRR_8"/>
    <property type="match status" value="1"/>
</dbReference>
<comment type="caution">
    <text evidence="4">The sequence shown here is derived from an EMBL/GenBank/DDBJ whole genome shotgun (WGS) entry which is preliminary data.</text>
</comment>
<gene>
    <name evidence="4" type="ORF">WHR41_02829</name>
</gene>
<accession>A0AB34KY87</accession>
<feature type="compositionally biased region" description="Pro residues" evidence="3">
    <location>
        <begin position="1"/>
        <end position="21"/>
    </location>
</feature>
<sequence>MALPSSPPLPFEDPPSSPPLLPTLSDISFTANAGRKRLHSDYGSLSSDPLFSEDTSEFAFHEDEEQPKRKRMVKGPWWNMARRSRHDLRRSMIKKDGFRNVDSGVWMGSDDSLESFGSERSRHEHLAREEVVKQRSRIDATEDDPEGFAARVVQGCVDNGKEMIDLSGIGLTSISSAALLPLHQMIRHAHDDLTQPPSEDQYSCFTPSIQLFLYGNLLSSLPAELFKLRNITVLSLRNNSLEELPAAITQLNRLTELNVAGNRLNHLPWSVLDLLRSTEDVCKVSLRPNPFRVPKVTIDKDSSKLMQLDEQLGDDQHPAASAISKSLEARFLRGRQTLNGGDEDATPKKKRNSREQLIFLAPSRIRFLDSEGSVVRPSMTAHPSGEIDWEAPVLEPQSPPVTQASTTAPSLFELVLRSAQESYDLRDVTALLPLDTPSTVSRALEQAARGVEYGNDQCSTCRKPFVMPRAEWLEYWFHGHDYYNLTQDAILPFKRTACSWACAQVTSVGTAFC</sequence>
<dbReference type="InterPro" id="IPR050216">
    <property type="entry name" value="LRR_domain-containing"/>
</dbReference>
<evidence type="ECO:0000256" key="2">
    <source>
        <dbReference type="ARBA" id="ARBA00022737"/>
    </source>
</evidence>
<dbReference type="GeneID" id="96004273"/>
<reference evidence="4 5" key="1">
    <citation type="journal article" date="2020" name="Microbiol. Resour. Announc.">
        <title>Draft Genome Sequence of a Cladosporium Species Isolated from the Mesophotic Ascidian Didemnum maculosum.</title>
        <authorList>
            <person name="Gioti A."/>
            <person name="Siaperas R."/>
            <person name="Nikolaivits E."/>
            <person name="Le Goff G."/>
            <person name="Ouazzani J."/>
            <person name="Kotoulas G."/>
            <person name="Topakas E."/>
        </authorList>
    </citation>
    <scope>NUCLEOTIDE SEQUENCE [LARGE SCALE GENOMIC DNA]</scope>
    <source>
        <strain evidence="4 5">TM138-S3</strain>
    </source>
</reference>
<dbReference type="RefSeq" id="XP_069231423.1">
    <property type="nucleotide sequence ID" value="XM_069371435.1"/>
</dbReference>
<dbReference type="EMBL" id="JAAQHG020000007">
    <property type="protein sequence ID" value="KAL1588318.1"/>
    <property type="molecule type" value="Genomic_DNA"/>
</dbReference>
<dbReference type="Gene3D" id="3.80.10.10">
    <property type="entry name" value="Ribonuclease Inhibitor"/>
    <property type="match status" value="1"/>
</dbReference>
<name>A0AB34KY87_9PEZI</name>
<dbReference type="InterPro" id="IPR032675">
    <property type="entry name" value="LRR_dom_sf"/>
</dbReference>
<evidence type="ECO:0000256" key="1">
    <source>
        <dbReference type="ARBA" id="ARBA00022614"/>
    </source>
</evidence>
<dbReference type="Proteomes" id="UP000803884">
    <property type="component" value="Unassembled WGS sequence"/>
</dbReference>